<evidence type="ECO:0000256" key="1">
    <source>
        <dbReference type="SAM" id="MobiDB-lite"/>
    </source>
</evidence>
<organism evidence="4 5">
    <name type="scientific">Streptomyces populi</name>
    <dbReference type="NCBI Taxonomy" id="2058924"/>
    <lineage>
        <taxon>Bacteria</taxon>
        <taxon>Bacillati</taxon>
        <taxon>Actinomycetota</taxon>
        <taxon>Actinomycetes</taxon>
        <taxon>Kitasatosporales</taxon>
        <taxon>Streptomycetaceae</taxon>
        <taxon>Streptomyces</taxon>
    </lineage>
</organism>
<dbReference type="EMBL" id="PJOS01000060">
    <property type="protein sequence ID" value="PKT70010.1"/>
    <property type="molecule type" value="Genomic_DNA"/>
</dbReference>
<dbReference type="InterPro" id="IPR017853">
    <property type="entry name" value="GH"/>
</dbReference>
<dbReference type="Gene3D" id="3.20.20.80">
    <property type="entry name" value="Glycosidases"/>
    <property type="match status" value="1"/>
</dbReference>
<gene>
    <name evidence="4" type="ORF">CW362_26740</name>
</gene>
<protein>
    <recommendedName>
        <fullName evidence="3">Rv2525c-like glycoside hydrolase-like domain-containing protein</fullName>
    </recommendedName>
</protein>
<feature type="chain" id="PRO_5039069500" description="Rv2525c-like glycoside hydrolase-like domain-containing protein" evidence="2">
    <location>
        <begin position="28"/>
        <end position="405"/>
    </location>
</feature>
<reference evidence="4 5" key="1">
    <citation type="submission" date="2017-12" db="EMBL/GenBank/DDBJ databases">
        <title>Streptomyces populusis sp. nov., a novel endophytic actinobacterium isolated from stems of Populus adenopoda Maxim.</title>
        <authorList>
            <person name="Wang Z."/>
        </authorList>
    </citation>
    <scope>NUCLEOTIDE SEQUENCE [LARGE SCALE GENOMIC DNA]</scope>
    <source>
        <strain evidence="4 5">A249</strain>
    </source>
</reference>
<dbReference type="CDD" id="cd06418">
    <property type="entry name" value="GH25_BacA-like"/>
    <property type="match status" value="1"/>
</dbReference>
<feature type="region of interest" description="Disordered" evidence="1">
    <location>
        <begin position="160"/>
        <end position="182"/>
    </location>
</feature>
<evidence type="ECO:0000256" key="2">
    <source>
        <dbReference type="SAM" id="SignalP"/>
    </source>
</evidence>
<sequence length="405" mass="43102">MHAARSSQTRRAGARALTVLLAASALAAGALVPASSAPRRSGSEDVTQVAYRGHVFAVPDSWRVVDLKKHPDTCVRFDRHAVYLGTPGPDQNCPARASGRTEALLVQPASAAPRAVTENPTARTYRATADRIAVTATYGYDRARIQDVLRGAGLPVAAARREGPAEQRAADPLPTDATSFRGEGFDTCAAPSRSAMDAWRDDSPYGAVGVYIGGINRACAQQNLTADWVRAQYTRGWRFFPLYVGRQPSSDGGSCGGGCSAITSPVPQGTAGADDAVKQAAALGFGKGSVIYLDLEHYEPGGKVTDSVLAYLQAYTVRLHALGYRSGAYGNTSSLVSDLIANKSTVTLPDVIHFARWNRVSSTSDSSIPSTLWAKHQRVHQYVGDTTETHGGVRISIDRDRLDVD</sequence>
<dbReference type="InterPro" id="IPR015020">
    <property type="entry name" value="Rv2525c-like_Glyco_Hydro-like"/>
</dbReference>
<comment type="caution">
    <text evidence="4">The sequence shown here is derived from an EMBL/GenBank/DDBJ whole genome shotgun (WGS) entry which is preliminary data.</text>
</comment>
<evidence type="ECO:0000313" key="5">
    <source>
        <dbReference type="Proteomes" id="UP000236178"/>
    </source>
</evidence>
<keyword evidence="5" id="KW-1185">Reference proteome</keyword>
<dbReference type="OrthoDB" id="5171321at2"/>
<proteinExistence type="predicted"/>
<dbReference type="AlphaFoldDB" id="A0A2I0SJC2"/>
<dbReference type="Proteomes" id="UP000236178">
    <property type="component" value="Unassembled WGS sequence"/>
</dbReference>
<feature type="domain" description="Rv2525c-like glycoside hydrolase-like" evidence="3">
    <location>
        <begin position="197"/>
        <end position="401"/>
    </location>
</feature>
<name>A0A2I0SJC2_9ACTN</name>
<dbReference type="Pfam" id="PF08924">
    <property type="entry name" value="Rv2525c_GlyHyd-like"/>
    <property type="match status" value="1"/>
</dbReference>
<accession>A0A2I0SJC2</accession>
<keyword evidence="2" id="KW-0732">Signal</keyword>
<dbReference type="SUPFAM" id="SSF51445">
    <property type="entry name" value="(Trans)glycosidases"/>
    <property type="match status" value="1"/>
</dbReference>
<evidence type="ECO:0000259" key="3">
    <source>
        <dbReference type="Pfam" id="PF08924"/>
    </source>
</evidence>
<feature type="signal peptide" evidence="2">
    <location>
        <begin position="1"/>
        <end position="27"/>
    </location>
</feature>
<dbReference type="RefSeq" id="WP_103552104.1">
    <property type="nucleotide sequence ID" value="NZ_JBHJSK010000004.1"/>
</dbReference>
<feature type="compositionally biased region" description="Basic and acidic residues" evidence="1">
    <location>
        <begin position="160"/>
        <end position="169"/>
    </location>
</feature>
<evidence type="ECO:0000313" key="4">
    <source>
        <dbReference type="EMBL" id="PKT70010.1"/>
    </source>
</evidence>